<feature type="domain" description="Zinc knuckle CX2CX4HX4C" evidence="3">
    <location>
        <begin position="141"/>
        <end position="188"/>
    </location>
</feature>
<evidence type="ECO:0008006" key="5">
    <source>
        <dbReference type="Google" id="ProtNLM"/>
    </source>
</evidence>
<accession>A0A2N9IZI1</accession>
<dbReference type="EMBL" id="OIVN01006280">
    <property type="protein sequence ID" value="SPD29650.1"/>
    <property type="molecule type" value="Genomic_DNA"/>
</dbReference>
<reference evidence="4" key="1">
    <citation type="submission" date="2018-02" db="EMBL/GenBank/DDBJ databases">
        <authorList>
            <person name="Cohen D.B."/>
            <person name="Kent A.D."/>
        </authorList>
    </citation>
    <scope>NUCLEOTIDE SEQUENCE</scope>
</reference>
<evidence type="ECO:0000256" key="1">
    <source>
        <dbReference type="SAM" id="MobiDB-lite"/>
    </source>
</evidence>
<dbReference type="GO" id="GO:0003676">
    <property type="term" value="F:nucleic acid binding"/>
    <property type="evidence" value="ECO:0007669"/>
    <property type="project" value="InterPro"/>
</dbReference>
<name>A0A2N9IZI1_FAGSY</name>
<dbReference type="Pfam" id="PF14392">
    <property type="entry name" value="zf-CCHC_4"/>
    <property type="match status" value="1"/>
</dbReference>
<protein>
    <recommendedName>
        <fullName evidence="5">CCHC-type domain-containing protein</fullName>
    </recommendedName>
</protein>
<dbReference type="InterPro" id="IPR012337">
    <property type="entry name" value="RNaseH-like_sf"/>
</dbReference>
<dbReference type="AlphaFoldDB" id="A0A2N9IZI1"/>
<dbReference type="GO" id="GO:0004523">
    <property type="term" value="F:RNA-DNA hybrid ribonuclease activity"/>
    <property type="evidence" value="ECO:0007669"/>
    <property type="project" value="InterPro"/>
</dbReference>
<dbReference type="InterPro" id="IPR036691">
    <property type="entry name" value="Endo/exonu/phosph_ase_sf"/>
</dbReference>
<dbReference type="PANTHER" id="PTHR47074:SF48">
    <property type="entry name" value="POLYNUCLEOTIDYL TRANSFERASE, RIBONUCLEASE H-LIKE SUPERFAMILY PROTEIN"/>
    <property type="match status" value="1"/>
</dbReference>
<sequence length="1115" mass="126822">MDNLANLWERFSLSDKEGQRISMLSSPAQSEFILVGRFLTKRVLNIESVARTFKPLWRATKGFKVGMRYMVVLEKLEGDTPITSLRLEETPLWIQIQNLPIRRLSAETGSLVGATIGRVLKVTDPEEAYGGVNWLRVKVMVDVEQPLCQGRKINFDGINEVWVSFLYERLPNFCYWCSRLSHTESDCPTWLGNNSSMNKEEQQYGPWLRATQIRSSRPIAVTVQGDIPPTMPDEAHTPQDERWEEGPPQAQEKTQTILTPIPMTNIAPKPVQSQHVKHDNNKNIFDMELAEIDREIGFNAHTIPNDNQFLECESSSGGKKWKKLVRANPEITHPLSIQTYSKRTTLSQEAEGQNSKKRPHLDTISDTENALSVVAANGSPAEHNELLSLELSWAWEPTNSSGSHGIVRSQDPKIVFLIETWSNEKQMENLRCKLQFSSKLVVPTRVREDNDNYWRFTGFYGAPDRNYREDSWKLLKSLHHQYQMPWLCARDFNEITKNSEKRGRLSRSESQMASFRDAIDECEFLELGYIGASFTWCNDRDEIATVWARLDRVMATLDWINNFQQAQTSNPVELDSVLNGVSLCITEDMNQSLLADFTVVEVHQAVFQMAPLKASGQMVSHHYSINNTSLGDDVTNAVLSVSTMKVFMLSLLKPQPAKNICFTDIKERVWQKLQGWKEKLLSQAGKEVLIKAVVQAVPTYAMGCFKLPQSLCKDIEAMICKFYWGQSGDRRKIHWIKWEKLCEKKNEGGLGFRDMQNFNDAMLAKQVWRLLHQEDTLFYKVFKARYFPNGTILDATPSSTGSFAWKSILQLRKLIKMGSVRRIGDGSKVPIWDAHWLPLSHRKYILSPKHNLDANATVSNLITASGEWNHKLIEDEFMQDEADVIKGIPLSIRNISDRLIWNATPHGNYLVRSAYHLLYVLNLDMNKFAIIAWAIWQRRNALRVNKDVDPPDRVYQRAVDLLQEFHHANAKHSSNSTVTEVPCRWFPPPNGVFKVNFDGAMFPNQLAAGLGVIIRNDRGTSLATISRKIAMPASVEVVEARAAREAVLLALHLRPSRVIFEGDSSIIINALRNSDPCLTLFGTIIEDAKSLASSLSWVSFVHTKRQGNSVAHILA</sequence>
<dbReference type="SUPFAM" id="SSF53098">
    <property type="entry name" value="Ribonuclease H-like"/>
    <property type="match status" value="1"/>
</dbReference>
<dbReference type="PANTHER" id="PTHR47074">
    <property type="entry name" value="BNAC02G40300D PROTEIN"/>
    <property type="match status" value="1"/>
</dbReference>
<evidence type="ECO:0000313" key="4">
    <source>
        <dbReference type="EMBL" id="SPD29650.1"/>
    </source>
</evidence>
<dbReference type="Gene3D" id="3.60.10.10">
    <property type="entry name" value="Endonuclease/exonuclease/phosphatase"/>
    <property type="match status" value="1"/>
</dbReference>
<feature type="region of interest" description="Disordered" evidence="1">
    <location>
        <begin position="223"/>
        <end position="247"/>
    </location>
</feature>
<feature type="domain" description="RNase H type-1" evidence="2">
    <location>
        <begin position="996"/>
        <end position="1115"/>
    </location>
</feature>
<dbReference type="InterPro" id="IPR002156">
    <property type="entry name" value="RNaseH_domain"/>
</dbReference>
<dbReference type="InterPro" id="IPR044730">
    <property type="entry name" value="RNase_H-like_dom_plant"/>
</dbReference>
<dbReference type="Gene3D" id="3.30.420.10">
    <property type="entry name" value="Ribonuclease H-like superfamily/Ribonuclease H"/>
    <property type="match status" value="1"/>
</dbReference>
<dbReference type="InterPro" id="IPR025836">
    <property type="entry name" value="Zn_knuckle_CX2CX4HX4C"/>
</dbReference>
<gene>
    <name evidence="4" type="ORF">FSB_LOCUS57532</name>
</gene>
<dbReference type="Pfam" id="PF13456">
    <property type="entry name" value="RVT_3"/>
    <property type="match status" value="1"/>
</dbReference>
<organism evidence="4">
    <name type="scientific">Fagus sylvatica</name>
    <name type="common">Beechnut</name>
    <dbReference type="NCBI Taxonomy" id="28930"/>
    <lineage>
        <taxon>Eukaryota</taxon>
        <taxon>Viridiplantae</taxon>
        <taxon>Streptophyta</taxon>
        <taxon>Embryophyta</taxon>
        <taxon>Tracheophyta</taxon>
        <taxon>Spermatophyta</taxon>
        <taxon>Magnoliopsida</taxon>
        <taxon>eudicotyledons</taxon>
        <taxon>Gunneridae</taxon>
        <taxon>Pentapetalae</taxon>
        <taxon>rosids</taxon>
        <taxon>fabids</taxon>
        <taxon>Fagales</taxon>
        <taxon>Fagaceae</taxon>
        <taxon>Fagus</taxon>
    </lineage>
</organism>
<dbReference type="InterPro" id="IPR036397">
    <property type="entry name" value="RNaseH_sf"/>
</dbReference>
<dbReference type="SUPFAM" id="SSF56219">
    <property type="entry name" value="DNase I-like"/>
    <property type="match status" value="1"/>
</dbReference>
<evidence type="ECO:0000259" key="2">
    <source>
        <dbReference type="Pfam" id="PF13456"/>
    </source>
</evidence>
<proteinExistence type="predicted"/>
<evidence type="ECO:0000259" key="3">
    <source>
        <dbReference type="Pfam" id="PF14392"/>
    </source>
</evidence>
<feature type="compositionally biased region" description="Basic and acidic residues" evidence="1">
    <location>
        <begin position="233"/>
        <end position="245"/>
    </location>
</feature>
<dbReference type="InterPro" id="IPR052929">
    <property type="entry name" value="RNase_H-like_EbsB-rel"/>
</dbReference>
<dbReference type="CDD" id="cd06222">
    <property type="entry name" value="RNase_H_like"/>
    <property type="match status" value="1"/>
</dbReference>